<dbReference type="Gene3D" id="1.10.287.110">
    <property type="entry name" value="DnaJ domain"/>
    <property type="match status" value="1"/>
</dbReference>
<dbReference type="PANTHER" id="PTHR12763:SF28">
    <property type="entry name" value="GEO10507P1-RELATED"/>
    <property type="match status" value="1"/>
</dbReference>
<comment type="similarity">
    <text evidence="5">Belongs to the TIM14 family.</text>
</comment>
<proteinExistence type="inferred from homology"/>
<dbReference type="PANTHER" id="PTHR12763">
    <property type="match status" value="1"/>
</dbReference>
<keyword evidence="10" id="KW-1185">Reference proteome</keyword>
<evidence type="ECO:0000313" key="10">
    <source>
        <dbReference type="Proteomes" id="UP000289411"/>
    </source>
</evidence>
<feature type="region of interest" description="Disordered" evidence="6">
    <location>
        <begin position="210"/>
        <end position="250"/>
    </location>
</feature>
<evidence type="ECO:0000313" key="9">
    <source>
        <dbReference type="EMBL" id="RYB02208.1"/>
    </source>
</evidence>
<dbReference type="CDD" id="cd06257">
    <property type="entry name" value="DnaJ"/>
    <property type="match status" value="1"/>
</dbReference>
<organism evidence="9 10">
    <name type="scientific">Lichenibacterium ramalinae</name>
    <dbReference type="NCBI Taxonomy" id="2316527"/>
    <lineage>
        <taxon>Bacteria</taxon>
        <taxon>Pseudomonadati</taxon>
        <taxon>Pseudomonadota</taxon>
        <taxon>Alphaproteobacteria</taxon>
        <taxon>Hyphomicrobiales</taxon>
        <taxon>Lichenihabitantaceae</taxon>
        <taxon>Lichenibacterium</taxon>
    </lineage>
</organism>
<keyword evidence="3 7" id="KW-1133">Transmembrane helix</keyword>
<dbReference type="InterPro" id="IPR036869">
    <property type="entry name" value="J_dom_sf"/>
</dbReference>
<dbReference type="InterPro" id="IPR001623">
    <property type="entry name" value="DnaJ_domain"/>
</dbReference>
<evidence type="ECO:0000256" key="3">
    <source>
        <dbReference type="ARBA" id="ARBA00022989"/>
    </source>
</evidence>
<comment type="caution">
    <text evidence="9">The sequence shown here is derived from an EMBL/GenBank/DDBJ whole genome shotgun (WGS) entry which is preliminary data.</text>
</comment>
<feature type="transmembrane region" description="Helical" evidence="7">
    <location>
        <begin position="42"/>
        <end position="70"/>
    </location>
</feature>
<evidence type="ECO:0000256" key="7">
    <source>
        <dbReference type="SAM" id="Phobius"/>
    </source>
</evidence>
<keyword evidence="2 7" id="KW-0812">Transmembrane</keyword>
<evidence type="ECO:0000256" key="1">
    <source>
        <dbReference type="ARBA" id="ARBA00004167"/>
    </source>
</evidence>
<name>A0A4Q2R6J5_9HYPH</name>
<feature type="compositionally biased region" description="Basic and acidic residues" evidence="6">
    <location>
        <begin position="239"/>
        <end position="250"/>
    </location>
</feature>
<evidence type="ECO:0000259" key="8">
    <source>
        <dbReference type="PROSITE" id="PS50076"/>
    </source>
</evidence>
<protein>
    <submittedName>
        <fullName evidence="9">Molecular chaperone DnaJ</fullName>
    </submittedName>
</protein>
<evidence type="ECO:0000256" key="2">
    <source>
        <dbReference type="ARBA" id="ARBA00022692"/>
    </source>
</evidence>
<evidence type="ECO:0000256" key="4">
    <source>
        <dbReference type="ARBA" id="ARBA00023136"/>
    </source>
</evidence>
<dbReference type="SUPFAM" id="SSF46565">
    <property type="entry name" value="Chaperone J-domain"/>
    <property type="match status" value="1"/>
</dbReference>
<gene>
    <name evidence="9" type="ORF">D3272_22290</name>
</gene>
<feature type="domain" description="J" evidence="8">
    <location>
        <begin position="197"/>
        <end position="250"/>
    </location>
</feature>
<dbReference type="Proteomes" id="UP000289411">
    <property type="component" value="Unassembled WGS sequence"/>
</dbReference>
<dbReference type="AlphaFoldDB" id="A0A4Q2R6J5"/>
<evidence type="ECO:0000256" key="5">
    <source>
        <dbReference type="ARBA" id="ARBA00038105"/>
    </source>
</evidence>
<dbReference type="GO" id="GO:0016020">
    <property type="term" value="C:membrane"/>
    <property type="evidence" value="ECO:0007669"/>
    <property type="project" value="UniProtKB-SubCell"/>
</dbReference>
<dbReference type="OrthoDB" id="9811070at2"/>
<comment type="subcellular location">
    <subcellularLocation>
        <location evidence="1">Membrane</location>
        <topology evidence="1">Single-pass membrane protein</topology>
    </subcellularLocation>
</comment>
<dbReference type="EMBL" id="QYBC01000022">
    <property type="protein sequence ID" value="RYB02208.1"/>
    <property type="molecule type" value="Genomic_DNA"/>
</dbReference>
<dbReference type="RefSeq" id="WP_129221419.1">
    <property type="nucleotide sequence ID" value="NZ_QYBC01000022.1"/>
</dbReference>
<reference evidence="9 10" key="2">
    <citation type="submission" date="2019-02" db="EMBL/GenBank/DDBJ databases">
        <title>'Lichenibacterium ramalinii' gen. nov. sp. nov., 'Lichenibacterium minor' gen. nov. sp. nov.</title>
        <authorList>
            <person name="Pankratov T."/>
        </authorList>
    </citation>
    <scope>NUCLEOTIDE SEQUENCE [LARGE SCALE GENOMIC DNA]</scope>
    <source>
        <strain evidence="9 10">RmlP001</strain>
    </source>
</reference>
<keyword evidence="4 7" id="KW-0472">Membrane</keyword>
<feature type="region of interest" description="Disordered" evidence="6">
    <location>
        <begin position="165"/>
        <end position="194"/>
    </location>
</feature>
<evidence type="ECO:0000256" key="6">
    <source>
        <dbReference type="SAM" id="MobiDB-lite"/>
    </source>
</evidence>
<accession>A0A4Q2R6J5</accession>
<dbReference type="SMART" id="SM00271">
    <property type="entry name" value="DnaJ"/>
    <property type="match status" value="1"/>
</dbReference>
<reference evidence="9 10" key="1">
    <citation type="submission" date="2018-09" db="EMBL/GenBank/DDBJ databases">
        <authorList>
            <person name="Grouzdev D.S."/>
            <person name="Krutkina M.S."/>
        </authorList>
    </citation>
    <scope>NUCLEOTIDE SEQUENCE [LARGE SCALE GENOMIC DNA]</scope>
    <source>
        <strain evidence="9 10">RmlP001</strain>
    </source>
</reference>
<dbReference type="PROSITE" id="PS50076">
    <property type="entry name" value="DNAJ_2"/>
    <property type="match status" value="1"/>
</dbReference>
<sequence>MPLIPLLAGLVLFWIGSMLVREFLNAAPAVVARRMKQGGGTVLLVFALLLLVKGQVGTALGFGALGFWLLTGRRASLFGGARRRAGPGAAGKSRVSRVRSATIEMELDHSSGVMSGLVLAGPFEGAPLAQLDRDSLSSLYDFCQSADAEGARLLEAYFDRRFPGWRGAAQDKPHPGSAGPGPGPRRGTRSGAMSEEEACQLLGLAKGASREEVARAHRSVMKTAHPDHGGSTDLAARVNEAKDVLMRRHQ</sequence>